<accession>W7KUJ6</accession>
<dbReference type="SUPFAM" id="SSF53732">
    <property type="entry name" value="Aconitase iron-sulfur domain"/>
    <property type="match status" value="1"/>
</dbReference>
<reference evidence="4 5" key="2">
    <citation type="journal article" date="2016" name="Sci. Rep.">
        <title>A novel serine protease, Sep1, from Bacillus firmus DS-1 has nematicidal activity and degrades multiple intestinal-associated nematode proteins.</title>
        <authorList>
            <person name="Geng C."/>
            <person name="Nie X."/>
            <person name="Tang Z."/>
            <person name="Zhang Y."/>
            <person name="Lin J."/>
            <person name="Sun M."/>
            <person name="Peng D."/>
        </authorList>
    </citation>
    <scope>NUCLEOTIDE SEQUENCE [LARGE SCALE GENOMIC DNA]</scope>
    <source>
        <strain evidence="4 5">DS1</strain>
    </source>
</reference>
<dbReference type="AlphaFoldDB" id="W7KUJ6"/>
<organism evidence="4 5">
    <name type="scientific">Cytobacillus firmus DS1</name>
    <dbReference type="NCBI Taxonomy" id="1307436"/>
    <lineage>
        <taxon>Bacteria</taxon>
        <taxon>Bacillati</taxon>
        <taxon>Bacillota</taxon>
        <taxon>Bacilli</taxon>
        <taxon>Bacillales</taxon>
        <taxon>Bacillaceae</taxon>
        <taxon>Cytobacillus</taxon>
    </lineage>
</organism>
<dbReference type="InterPro" id="IPR015931">
    <property type="entry name" value="Acnase/IPM_dHydase_lsu_aba_1/3"/>
</dbReference>
<reference evidence="5" key="1">
    <citation type="submission" date="2013-03" db="EMBL/GenBank/DDBJ databases">
        <title>Draft genome sequence of Bacillus firmus DS1.</title>
        <authorList>
            <person name="Peng D."/>
            <person name="Zhu L."/>
            <person name="Sun M."/>
        </authorList>
    </citation>
    <scope>NUCLEOTIDE SEQUENCE [LARGE SCALE GENOMIC DNA]</scope>
    <source>
        <strain evidence="5">DS1</strain>
    </source>
</reference>
<evidence type="ECO:0000313" key="4">
    <source>
        <dbReference type="EMBL" id="EWG11125.1"/>
    </source>
</evidence>
<evidence type="ECO:0000256" key="3">
    <source>
        <dbReference type="ARBA" id="ARBA00023501"/>
    </source>
</evidence>
<evidence type="ECO:0000256" key="2">
    <source>
        <dbReference type="ARBA" id="ARBA00023004"/>
    </source>
</evidence>
<comment type="catalytic activity">
    <reaction evidence="3">
        <text>citrate = D-threo-isocitrate</text>
        <dbReference type="Rhea" id="RHEA:10336"/>
        <dbReference type="ChEBI" id="CHEBI:15562"/>
        <dbReference type="ChEBI" id="CHEBI:16947"/>
        <dbReference type="EC" id="4.2.1.3"/>
    </reaction>
</comment>
<protein>
    <recommendedName>
        <fullName evidence="1">aconitate hydratase</fullName>
        <ecNumber evidence="1">4.2.1.3</ecNumber>
    </recommendedName>
</protein>
<dbReference type="OrthoDB" id="2863288at2"/>
<gene>
    <name evidence="4" type="ORF">PBF_11552</name>
</gene>
<dbReference type="eggNOG" id="COG0065">
    <property type="taxonomic scope" value="Bacteria"/>
</dbReference>
<dbReference type="GO" id="GO:0003994">
    <property type="term" value="F:aconitate hydratase activity"/>
    <property type="evidence" value="ECO:0007669"/>
    <property type="project" value="UniProtKB-EC"/>
</dbReference>
<sequence length="231" mass="25047">MNILEKRLADLANLPSVTPGDQIHLTPDCVFVSGQSSRNVIKAFNRLGFKNVKNSARILFSLGKTEDKDIRQFCKEKGIRVIDCDLPEHFRAENKLMHGMVIAVIDEDMKCLGGRGAIPIVISPDSMAACLAAGSFTMFIPESVYIEINGALSGKVNGKMLCSYLLNIFEDSLIGNAVILGGKVLEQLNTDDLKELSYFFQLSGTAVGICSPGGPFGQVESVIKIKSDAMN</sequence>
<evidence type="ECO:0000256" key="1">
    <source>
        <dbReference type="ARBA" id="ARBA00012926"/>
    </source>
</evidence>
<dbReference type="Proteomes" id="UP000019270">
    <property type="component" value="Unassembled WGS sequence"/>
</dbReference>
<dbReference type="EMBL" id="APVL01000007">
    <property type="protein sequence ID" value="EWG11125.1"/>
    <property type="molecule type" value="Genomic_DNA"/>
</dbReference>
<dbReference type="PATRIC" id="fig|1307436.3.peg.2470"/>
<keyword evidence="2" id="KW-0408">Iron</keyword>
<comment type="caution">
    <text evidence="4">The sequence shown here is derived from an EMBL/GenBank/DDBJ whole genome shotgun (WGS) entry which is preliminary data.</text>
</comment>
<dbReference type="EC" id="4.2.1.3" evidence="1"/>
<name>W7KUJ6_CYTFI</name>
<dbReference type="InterPro" id="IPR036008">
    <property type="entry name" value="Aconitase_4Fe-4S_dom"/>
</dbReference>
<dbReference type="RefSeq" id="WP_035329898.1">
    <property type="nucleotide sequence ID" value="NZ_APVL01000007.1"/>
</dbReference>
<proteinExistence type="predicted"/>
<evidence type="ECO:0000313" key="5">
    <source>
        <dbReference type="Proteomes" id="UP000019270"/>
    </source>
</evidence>
<dbReference type="Gene3D" id="3.30.499.10">
    <property type="entry name" value="Aconitase, domain 3"/>
    <property type="match status" value="1"/>
</dbReference>